<dbReference type="AlphaFoldDB" id="A0A9Q0M8G1"/>
<evidence type="ECO:0000313" key="5">
    <source>
        <dbReference type="EMBL" id="KAJ6221266.1"/>
    </source>
</evidence>
<dbReference type="NCBIfam" id="TIGR00293">
    <property type="entry name" value="prefoldin subunit alpha"/>
    <property type="match status" value="1"/>
</dbReference>
<protein>
    <submittedName>
        <fullName evidence="5">Uncharacterized protein</fullName>
    </submittedName>
</protein>
<dbReference type="InterPro" id="IPR004127">
    <property type="entry name" value="Prefoldin_subunit_alpha"/>
</dbReference>
<dbReference type="PANTHER" id="PTHR15111:SF0">
    <property type="entry name" value="UNCONVENTIONAL PREFOLDIN RPB5 INTERACTOR 1"/>
    <property type="match status" value="1"/>
</dbReference>
<evidence type="ECO:0000256" key="2">
    <source>
        <dbReference type="ARBA" id="ARBA00023242"/>
    </source>
</evidence>
<dbReference type="GO" id="GO:0000122">
    <property type="term" value="P:negative regulation of transcription by RNA polymerase II"/>
    <property type="evidence" value="ECO:0007669"/>
    <property type="project" value="TreeGrafter"/>
</dbReference>
<dbReference type="Proteomes" id="UP001142055">
    <property type="component" value="Chromosome 2"/>
</dbReference>
<dbReference type="InterPro" id="IPR009053">
    <property type="entry name" value="Prefoldin"/>
</dbReference>
<comment type="caution">
    <text evidence="5">The sequence shown here is derived from an EMBL/GenBank/DDBJ whole genome shotgun (WGS) entry which is preliminary data.</text>
</comment>
<sequence length="248" mass="29336">MSKQTSRGEARFKGIINPVLKMNPYEVLADREHSELDLCQQNIDLFNKYINDYQCLEERLSTLSDRTRHDIMVPVAGSKLAFMPGYIHHTNEVMVLLGENYFVEKSTKEAIEFIHRRIKFCKSKLEELETQRKLLQNWIGATNTVKSETSELVEINETWTEEEVDKWMVKHQQKVKEDRKKHTDVDHHDVDINKILEKYAMEEELAEQNVAKERKVHFSKDVKEQDDERTEPMPSRPISKFKASRMNR</sequence>
<dbReference type="GO" id="GO:0003682">
    <property type="term" value="F:chromatin binding"/>
    <property type="evidence" value="ECO:0007669"/>
    <property type="project" value="TreeGrafter"/>
</dbReference>
<accession>A0A9Q0M8G1</accession>
<feature type="region of interest" description="Disordered" evidence="4">
    <location>
        <begin position="210"/>
        <end position="248"/>
    </location>
</feature>
<comment type="similarity">
    <text evidence="3">Belongs to the RNA polymerase II subunit 5-mediating protein family.</text>
</comment>
<dbReference type="Gene3D" id="1.10.287.370">
    <property type="match status" value="1"/>
</dbReference>
<dbReference type="PANTHER" id="PTHR15111">
    <property type="entry name" value="RNA POLYMERASE II SUBUNIT 5-MEDIATING PROTEIN NNX3"/>
    <property type="match status" value="1"/>
</dbReference>
<dbReference type="SUPFAM" id="SSF46579">
    <property type="entry name" value="Prefoldin"/>
    <property type="match status" value="1"/>
</dbReference>
<feature type="compositionally biased region" description="Basic and acidic residues" evidence="4">
    <location>
        <begin position="210"/>
        <end position="223"/>
    </location>
</feature>
<reference evidence="5" key="1">
    <citation type="submission" date="2022-12" db="EMBL/GenBank/DDBJ databases">
        <title>Genome assemblies of Blomia tropicalis.</title>
        <authorList>
            <person name="Cui Y."/>
        </authorList>
    </citation>
    <scope>NUCLEOTIDE SEQUENCE</scope>
    <source>
        <tissue evidence="5">Adult mites</tissue>
    </source>
</reference>
<gene>
    <name evidence="5" type="ORF">RDWZM_007078</name>
</gene>
<proteinExistence type="inferred from homology"/>
<dbReference type="GO" id="GO:0005634">
    <property type="term" value="C:nucleus"/>
    <property type="evidence" value="ECO:0007669"/>
    <property type="project" value="UniProtKB-SubCell"/>
</dbReference>
<dbReference type="CDD" id="cd23159">
    <property type="entry name" value="Prefoldin_URI1"/>
    <property type="match status" value="1"/>
</dbReference>
<dbReference type="OMA" id="PICHNMR"/>
<dbReference type="EMBL" id="JAPWDV010000002">
    <property type="protein sequence ID" value="KAJ6221266.1"/>
    <property type="molecule type" value="Genomic_DNA"/>
</dbReference>
<evidence type="ECO:0000256" key="4">
    <source>
        <dbReference type="SAM" id="MobiDB-lite"/>
    </source>
</evidence>
<evidence type="ECO:0000256" key="1">
    <source>
        <dbReference type="ARBA" id="ARBA00004123"/>
    </source>
</evidence>
<evidence type="ECO:0000313" key="6">
    <source>
        <dbReference type="Proteomes" id="UP001142055"/>
    </source>
</evidence>
<dbReference type="GO" id="GO:0003714">
    <property type="term" value="F:transcription corepressor activity"/>
    <property type="evidence" value="ECO:0007669"/>
    <property type="project" value="TreeGrafter"/>
</dbReference>
<name>A0A9Q0M8G1_BLOTA</name>
<keyword evidence="6" id="KW-1185">Reference proteome</keyword>
<dbReference type="Pfam" id="PF02996">
    <property type="entry name" value="Prefoldin"/>
    <property type="match status" value="1"/>
</dbReference>
<evidence type="ECO:0000256" key="3">
    <source>
        <dbReference type="ARBA" id="ARBA00038295"/>
    </source>
</evidence>
<organism evidence="5 6">
    <name type="scientific">Blomia tropicalis</name>
    <name type="common">Mite</name>
    <dbReference type="NCBI Taxonomy" id="40697"/>
    <lineage>
        <taxon>Eukaryota</taxon>
        <taxon>Metazoa</taxon>
        <taxon>Ecdysozoa</taxon>
        <taxon>Arthropoda</taxon>
        <taxon>Chelicerata</taxon>
        <taxon>Arachnida</taxon>
        <taxon>Acari</taxon>
        <taxon>Acariformes</taxon>
        <taxon>Sarcoptiformes</taxon>
        <taxon>Astigmata</taxon>
        <taxon>Glycyphagoidea</taxon>
        <taxon>Echimyopodidae</taxon>
        <taxon>Blomia</taxon>
    </lineage>
</organism>
<dbReference type="GO" id="GO:0019212">
    <property type="term" value="F:phosphatase inhibitor activity"/>
    <property type="evidence" value="ECO:0007669"/>
    <property type="project" value="TreeGrafter"/>
</dbReference>
<comment type="subcellular location">
    <subcellularLocation>
        <location evidence="1">Nucleus</location>
    </subcellularLocation>
</comment>
<dbReference type="InterPro" id="IPR052255">
    <property type="entry name" value="RNA_pol_II_subunit5-mediator"/>
</dbReference>
<keyword evidence="2" id="KW-0539">Nucleus</keyword>